<keyword evidence="2" id="KW-0378">Hydrolase</keyword>
<dbReference type="GO" id="GO:0003676">
    <property type="term" value="F:nucleic acid binding"/>
    <property type="evidence" value="ECO:0007669"/>
    <property type="project" value="InterPro"/>
</dbReference>
<dbReference type="PANTHER" id="PTHR46922">
    <property type="entry name" value="DHHA1 DOMAIN PROTEIN"/>
    <property type="match status" value="1"/>
</dbReference>
<dbReference type="SUPFAM" id="SSF64182">
    <property type="entry name" value="DHH phosphoesterases"/>
    <property type="match status" value="1"/>
</dbReference>
<sequence length="296" mass="32993">MSLKSENFSIEKAPVVVFYHQECSDGFGAALSAWLKYADKTPITLTPLSYGDTLPALPTGSDVYILDFSLPVEVFFELRKNNLRVSMIDHHQTAQEKYGQFFSGDQDIIFDMNHSGAALAWKHFHPGTDVPALIRYIEDKDLWLWKLPGSLEINSALASYPMDFSLWNRFLIELENKPAEETDLYKEGSAILRYQGRLLDQAIKNTGTPGKFDEGEEGFFVNSPILNSEIGGRAKTFNNMVGIWSVKPDGRVSYSLRSSDGGPDVARIAQRFGGGGHKRAAGFIVDQIVHTPLLPK</sequence>
<evidence type="ECO:0000259" key="1">
    <source>
        <dbReference type="Pfam" id="PF02272"/>
    </source>
</evidence>
<dbReference type="PATRIC" id="fig|1162668.3.peg.2380"/>
<dbReference type="HOGENOM" id="CLU_054374_1_0_0"/>
<reference evidence="3" key="2">
    <citation type="submission" date="2012-03" db="EMBL/GenBank/DDBJ databases">
        <title>The complete genome sequence of the pioneer microbe on fresh volcanic deposit, Leptospirillum ferrooxidans strain C2-3.</title>
        <authorList>
            <person name="Fujimura R."/>
            <person name="Sato Y."/>
            <person name="Nishizawa T."/>
            <person name="Nanba K."/>
            <person name="Oshima K."/>
            <person name="Hattori M."/>
            <person name="Kamijo T."/>
            <person name="Ohta H."/>
        </authorList>
    </citation>
    <scope>NUCLEOTIDE SEQUENCE [LARGE SCALE GENOMIC DNA]</scope>
    <source>
        <strain evidence="3">C2-3</strain>
    </source>
</reference>
<dbReference type="Gene3D" id="3.10.310.30">
    <property type="match status" value="1"/>
</dbReference>
<dbReference type="eggNOG" id="COG2404">
    <property type="taxonomic scope" value="Bacteria"/>
</dbReference>
<dbReference type="InterPro" id="IPR038763">
    <property type="entry name" value="DHH_sf"/>
</dbReference>
<proteinExistence type="predicted"/>
<dbReference type="PANTHER" id="PTHR46922:SF4">
    <property type="entry name" value="DHHA1 DOMAIN PROTEIN"/>
    <property type="match status" value="1"/>
</dbReference>
<dbReference type="RefSeq" id="WP_014450167.1">
    <property type="nucleotide sequence ID" value="NC_017094.1"/>
</dbReference>
<dbReference type="Pfam" id="PF02272">
    <property type="entry name" value="DHHA1"/>
    <property type="match status" value="1"/>
</dbReference>
<evidence type="ECO:0000313" key="2">
    <source>
        <dbReference type="EMBL" id="BAM07683.1"/>
    </source>
</evidence>
<organism evidence="2 3">
    <name type="scientific">Leptospirillum ferrooxidans (strain C2-3)</name>
    <dbReference type="NCBI Taxonomy" id="1162668"/>
    <lineage>
        <taxon>Bacteria</taxon>
        <taxon>Pseudomonadati</taxon>
        <taxon>Nitrospirota</taxon>
        <taxon>Nitrospiria</taxon>
        <taxon>Nitrospirales</taxon>
        <taxon>Nitrospiraceae</taxon>
        <taxon>Leptospirillum</taxon>
    </lineage>
</organism>
<dbReference type="OrthoDB" id="10630at2"/>
<gene>
    <name evidence="2" type="ordered locus">LFE_2008</name>
</gene>
<accession>I0IQY4</accession>
<keyword evidence="3" id="KW-1185">Reference proteome</keyword>
<dbReference type="Proteomes" id="UP000007382">
    <property type="component" value="Chromosome"/>
</dbReference>
<dbReference type="KEGG" id="lfc:LFE_2008"/>
<dbReference type="GO" id="GO:0016787">
    <property type="term" value="F:hydrolase activity"/>
    <property type="evidence" value="ECO:0007669"/>
    <property type="project" value="UniProtKB-KW"/>
</dbReference>
<dbReference type="STRING" id="1162668.LFE_2008"/>
<name>I0IQY4_LEPFC</name>
<evidence type="ECO:0000313" key="3">
    <source>
        <dbReference type="Proteomes" id="UP000007382"/>
    </source>
</evidence>
<feature type="domain" description="DHHA1" evidence="1">
    <location>
        <begin position="239"/>
        <end position="286"/>
    </location>
</feature>
<dbReference type="InterPro" id="IPR003156">
    <property type="entry name" value="DHHA1_dom"/>
</dbReference>
<protein>
    <submittedName>
        <fullName evidence="2">Putative phosphohydrolase</fullName>
    </submittedName>
</protein>
<dbReference type="AlphaFoldDB" id="I0IQY4"/>
<reference evidence="2 3" key="1">
    <citation type="journal article" date="2012" name="J. Bacteriol.">
        <title>Complete Genome Sequence of Leptospirillum ferrooxidans Strain C2-3, Isolated from a Fresh Volcanic Ash Deposit on the Island of Miyake, Japan.</title>
        <authorList>
            <person name="Fujimura R."/>
            <person name="Sato Y."/>
            <person name="Nishizawa T."/>
            <person name="Oshima K."/>
            <person name="Kim S.-W."/>
            <person name="Hattori M."/>
            <person name="Kamijo T."/>
            <person name="Ohta H."/>
        </authorList>
    </citation>
    <scope>NUCLEOTIDE SEQUENCE [LARGE SCALE GENOMIC DNA]</scope>
    <source>
        <strain evidence="2 3">C2-3</strain>
    </source>
</reference>
<dbReference type="EMBL" id="AP012342">
    <property type="protein sequence ID" value="BAM07683.1"/>
    <property type="molecule type" value="Genomic_DNA"/>
</dbReference>